<gene>
    <name evidence="19" type="primary">BRD8</name>
</gene>
<dbReference type="GO" id="GO:0006325">
    <property type="term" value="P:chromatin organization"/>
    <property type="evidence" value="ECO:0007669"/>
    <property type="project" value="UniProtKB-KW"/>
</dbReference>
<keyword evidence="10 14" id="KW-0103">Bromodomain</keyword>
<keyword evidence="7" id="KW-0007">Acetylation</keyword>
<evidence type="ECO:0000256" key="7">
    <source>
        <dbReference type="ARBA" id="ARBA00022990"/>
    </source>
</evidence>
<dbReference type="Pfam" id="PF00439">
    <property type="entry name" value="Bromodomain"/>
    <property type="match status" value="2"/>
</dbReference>
<dbReference type="PANTHER" id="PTHR15398:SF13">
    <property type="entry name" value="BROMODOMAIN-CONTAINING PROTEIN 8"/>
    <property type="match status" value="1"/>
</dbReference>
<proteinExistence type="predicted"/>
<dbReference type="InterPro" id="IPR001487">
    <property type="entry name" value="Bromodomain"/>
</dbReference>
<keyword evidence="2" id="KW-1017">Isopeptide bond</keyword>
<feature type="compositionally biased region" description="Basic and acidic residues" evidence="16">
    <location>
        <begin position="607"/>
        <end position="621"/>
    </location>
</feature>
<dbReference type="InterPro" id="IPR037966">
    <property type="entry name" value="Brd8_Bromo_dom"/>
</dbReference>
<dbReference type="GeneID" id="113986696"/>
<evidence type="ECO:0000256" key="15">
    <source>
        <dbReference type="SAM" id="Coils"/>
    </source>
</evidence>
<dbReference type="AlphaFoldDB" id="A0A6J2GGG1"/>
<dbReference type="GO" id="GO:0035267">
    <property type="term" value="C:NuA4 histone acetyltransferase complex"/>
    <property type="evidence" value="ECO:0007669"/>
    <property type="project" value="TreeGrafter"/>
</dbReference>
<evidence type="ECO:0000256" key="2">
    <source>
        <dbReference type="ARBA" id="ARBA00022499"/>
    </source>
</evidence>
<keyword evidence="3" id="KW-0597">Phosphoprotein</keyword>
<evidence type="ECO:0000256" key="1">
    <source>
        <dbReference type="ARBA" id="ARBA00004123"/>
    </source>
</evidence>
<evidence type="ECO:0000256" key="13">
    <source>
        <dbReference type="ARBA" id="ARBA00070695"/>
    </source>
</evidence>
<sequence length="1241" mass="135781">MAAGTGKHKLLSAGPTEPWSIREKLCLASSVMRSGDQNWVSVSRAIKPFAEPGRPPDWFSQKHCASQYSELLETTETPKRKRGEKGEVVETVEDVIVRKLTAERVEELKKIIKETQEKYRQLKKDAELIQAGHMDNRLEELCNEIMIKKKMEEEEAEVKRKATDAAYQARQAIKNPPRRLTGVMVRSPAGSTSPGGEYALGDLSQPAGDEASPGVTPGTLPSTPVASFIGIPDTPPGSAPLDAPMTPVTDDSPQKKMLGQKATPPPSPLLSELLKKGSLLPTSPRLVGENEMAVASGHMNSSGVLLEVGSVLPVLHSGEMQSTPGTVPASPAASGAPTLSRLLEAGPAQFTSPLASFSAVASEPPAKLLPPPVEPVSQATIVMMPTLSAPSVVPPAAAPESVATVSQPEACVSMEAVSDSHTVTVSMDSSEISMIIDSIKKECLGSGAGSTAGSSKDHCMDGKEDLDLAEKMDIAVSYTGEELDFDTVGNIIAIIEDKVDDHPEVLDAAVVEAALSSFCEDTDDPQTLPGPWEHSIRQEHEKQAQIPQVSVTVKQERLECEEPEAKGIRDLMGIGELASEIKTELAEQEQSQLGPEETIPATARVTETPELRSQEIEEDQRAGLTSGETPEINIESSKGEDAVLNSVKTETPPDDDSSPPQVPNVSEDSSQADVQHKFELSESMKEEAQALFRSQMKDGQGEEDDEDGASEAASLEEPKEEDQGEGYLSEMDNEPPVSESDDGFSVHNAPLQSHALADSIPSSPASSQFSVCSEDQEAIQAQKIWKKAIMLVWRAAANHRYANVFLQPVTDDIAPGYHSIVQRPMDLSTIKKNIENGLIRTTAEFQRDIMLMFQNAVMYNSSDHDVYHMAVEMQRDVLEQIQQFLATQLMMQTSESGISAKSLRGRDSTRKQDASEKMGQSWESQNSGFQPLPNWDSSLDLDTRSWRNTEDMAVGKVEESTQEADCELKLSEPLWENDSEDYQEAEKPYESNSLLQFLFEVTQMLESLCTGSTESSQTQWDYCGLGKQSDGEDVRCQEKTRGTAVLGAERSQLHILAEDEKEHFLGRGDKTPESPGEPAGEQDAQEMSAQAQDQDDSGSTSAAPVLDSTSPPNTHLVQPSWNNPLQHLLLKKTLLTIWRMIASHRYSSPFLKPVSEKQAPGYRDVVKRPMDLTSIKRRLAKGHIQSMIQFQCDLMLMFQNAVMYNSCDHHVFHIAVEMQREVMEQLQVLAEALLYSRDRLE</sequence>
<reference evidence="19" key="1">
    <citation type="submission" date="2025-08" db="UniProtKB">
        <authorList>
            <consortium name="RefSeq"/>
        </authorList>
    </citation>
    <scope>IDENTIFICATION</scope>
    <source>
        <tissue evidence="19">Muscle</tissue>
    </source>
</reference>
<feature type="coiled-coil region" evidence="15">
    <location>
        <begin position="98"/>
        <end position="132"/>
    </location>
</feature>
<name>A0A6J2GGG1_9PASS</name>
<comment type="subcellular location">
    <subcellularLocation>
        <location evidence="1">Nucleus</location>
    </subcellularLocation>
</comment>
<evidence type="ECO:0000256" key="10">
    <source>
        <dbReference type="ARBA" id="ARBA00023117"/>
    </source>
</evidence>
<keyword evidence="4" id="KW-0341">Growth regulation</keyword>
<organism evidence="18 19">
    <name type="scientific">Pipra filicauda</name>
    <name type="common">Wire-tailed manakin</name>
    <dbReference type="NCBI Taxonomy" id="649802"/>
    <lineage>
        <taxon>Eukaryota</taxon>
        <taxon>Metazoa</taxon>
        <taxon>Chordata</taxon>
        <taxon>Craniata</taxon>
        <taxon>Vertebrata</taxon>
        <taxon>Euteleostomi</taxon>
        <taxon>Archelosauria</taxon>
        <taxon>Archosauria</taxon>
        <taxon>Dinosauria</taxon>
        <taxon>Saurischia</taxon>
        <taxon>Theropoda</taxon>
        <taxon>Coelurosauria</taxon>
        <taxon>Aves</taxon>
        <taxon>Neognathae</taxon>
        <taxon>Neoaves</taxon>
        <taxon>Telluraves</taxon>
        <taxon>Australaves</taxon>
        <taxon>Passeriformes</taxon>
        <taxon>Pipridae</taxon>
        <taxon>Pipra</taxon>
    </lineage>
</organism>
<dbReference type="CDD" id="cd05507">
    <property type="entry name" value="Bromo_brd8_like"/>
    <property type="match status" value="2"/>
</dbReference>
<keyword evidence="6" id="KW-0156">Chromatin regulator</keyword>
<feature type="compositionally biased region" description="Polar residues" evidence="16">
    <location>
        <begin position="1085"/>
        <end position="1120"/>
    </location>
</feature>
<evidence type="ECO:0000256" key="11">
    <source>
        <dbReference type="ARBA" id="ARBA00023163"/>
    </source>
</evidence>
<dbReference type="PANTHER" id="PTHR15398">
    <property type="entry name" value="BROMODOMAIN-CONTAINING PROTEIN 8"/>
    <property type="match status" value="1"/>
</dbReference>
<dbReference type="Proteomes" id="UP000504627">
    <property type="component" value="Unplaced"/>
</dbReference>
<feature type="region of interest" description="Disordered" evidence="16">
    <location>
        <begin position="696"/>
        <end position="747"/>
    </location>
</feature>
<keyword evidence="5" id="KW-0832">Ubl conjugation</keyword>
<evidence type="ECO:0000256" key="5">
    <source>
        <dbReference type="ARBA" id="ARBA00022843"/>
    </source>
</evidence>
<keyword evidence="11" id="KW-0804">Transcription</keyword>
<feature type="region of interest" description="Disordered" evidence="16">
    <location>
        <begin position="584"/>
        <end position="677"/>
    </location>
</feature>
<evidence type="ECO:0000256" key="4">
    <source>
        <dbReference type="ARBA" id="ARBA00022604"/>
    </source>
</evidence>
<evidence type="ECO:0000259" key="17">
    <source>
        <dbReference type="PROSITE" id="PS50014"/>
    </source>
</evidence>
<evidence type="ECO:0000313" key="18">
    <source>
        <dbReference type="Proteomes" id="UP000504627"/>
    </source>
</evidence>
<feature type="region of interest" description="Disordered" evidence="16">
    <location>
        <begin position="896"/>
        <end position="934"/>
    </location>
</feature>
<dbReference type="InterPro" id="IPR036427">
    <property type="entry name" value="Bromodomain-like_sf"/>
</dbReference>
<feature type="compositionally biased region" description="Basic and acidic residues" evidence="16">
    <location>
        <begin position="1057"/>
        <end position="1072"/>
    </location>
</feature>
<dbReference type="SUPFAM" id="SSF47370">
    <property type="entry name" value="Bromodomain"/>
    <property type="match status" value="2"/>
</dbReference>
<evidence type="ECO:0000256" key="8">
    <source>
        <dbReference type="ARBA" id="ARBA00023015"/>
    </source>
</evidence>
<evidence type="ECO:0000256" key="3">
    <source>
        <dbReference type="ARBA" id="ARBA00022553"/>
    </source>
</evidence>
<evidence type="ECO:0000256" key="6">
    <source>
        <dbReference type="ARBA" id="ARBA00022853"/>
    </source>
</evidence>
<dbReference type="RefSeq" id="XP_027574416.2">
    <property type="nucleotide sequence ID" value="XM_027718615.2"/>
</dbReference>
<evidence type="ECO:0000256" key="14">
    <source>
        <dbReference type="PROSITE-ProRule" id="PRU00035"/>
    </source>
</evidence>
<feature type="compositionally biased region" description="Basic and acidic residues" evidence="16">
    <location>
        <begin position="904"/>
        <end position="916"/>
    </location>
</feature>
<keyword evidence="12" id="KW-0539">Nucleus</keyword>
<accession>A0A6J2GGG1</accession>
<feature type="region of interest" description="Disordered" evidence="16">
    <location>
        <begin position="179"/>
        <end position="266"/>
    </location>
</feature>
<protein>
    <recommendedName>
        <fullName evidence="13">Bromodomain-containing protein 8</fullName>
    </recommendedName>
</protein>
<dbReference type="SMART" id="SM00297">
    <property type="entry name" value="BROMO"/>
    <property type="match status" value="2"/>
</dbReference>
<dbReference type="FunFam" id="1.20.920.10:FF:000016">
    <property type="entry name" value="bromodomain-containing protein 8 isoform X1"/>
    <property type="match status" value="1"/>
</dbReference>
<dbReference type="GO" id="GO:0005634">
    <property type="term" value="C:nucleus"/>
    <property type="evidence" value="ECO:0007669"/>
    <property type="project" value="UniProtKB-SubCell"/>
</dbReference>
<dbReference type="CTD" id="10902"/>
<feature type="region of interest" description="Disordered" evidence="16">
    <location>
        <begin position="1057"/>
        <end position="1120"/>
    </location>
</feature>
<evidence type="ECO:0000256" key="9">
    <source>
        <dbReference type="ARBA" id="ARBA00023054"/>
    </source>
</evidence>
<keyword evidence="8" id="KW-0805">Transcription regulation</keyword>
<evidence type="ECO:0000256" key="12">
    <source>
        <dbReference type="ARBA" id="ARBA00023242"/>
    </source>
</evidence>
<dbReference type="PRINTS" id="PR00503">
    <property type="entry name" value="BROMODOMAIN"/>
</dbReference>
<feature type="domain" description="Bromo" evidence="17">
    <location>
        <begin position="1142"/>
        <end position="1212"/>
    </location>
</feature>
<dbReference type="PROSITE" id="PS50014">
    <property type="entry name" value="BROMODOMAIN_2"/>
    <property type="match status" value="2"/>
</dbReference>
<evidence type="ECO:0000313" key="19">
    <source>
        <dbReference type="RefSeq" id="XP_027574416.2"/>
    </source>
</evidence>
<keyword evidence="9 15" id="KW-0175">Coiled coil</keyword>
<keyword evidence="18" id="KW-1185">Reference proteome</keyword>
<feature type="compositionally biased region" description="Polar residues" evidence="16">
    <location>
        <begin position="663"/>
        <end position="673"/>
    </location>
</feature>
<evidence type="ECO:0000256" key="16">
    <source>
        <dbReference type="SAM" id="MobiDB-lite"/>
    </source>
</evidence>
<dbReference type="Gene3D" id="1.20.920.10">
    <property type="entry name" value="Bromodomain-like"/>
    <property type="match status" value="2"/>
</dbReference>
<feature type="domain" description="Bromo" evidence="17">
    <location>
        <begin position="797"/>
        <end position="867"/>
    </location>
</feature>